<dbReference type="Proteomes" id="UP000664203">
    <property type="component" value="Unassembled WGS sequence"/>
</dbReference>
<proteinExistence type="predicted"/>
<dbReference type="AlphaFoldDB" id="A0A8H3EYE7"/>
<comment type="caution">
    <text evidence="2">The sequence shown here is derived from an EMBL/GenBank/DDBJ whole genome shotgun (WGS) entry which is preliminary data.</text>
</comment>
<evidence type="ECO:0000256" key="1">
    <source>
        <dbReference type="SAM" id="MobiDB-lite"/>
    </source>
</evidence>
<feature type="compositionally biased region" description="Polar residues" evidence="1">
    <location>
        <begin position="47"/>
        <end position="58"/>
    </location>
</feature>
<accession>A0A8H3EYE7</accession>
<name>A0A8H3EYE7_9LECA</name>
<keyword evidence="3" id="KW-1185">Reference proteome</keyword>
<gene>
    <name evidence="2" type="ORF">ALECFALPRED_008943</name>
</gene>
<organism evidence="2 3">
    <name type="scientific">Alectoria fallacina</name>
    <dbReference type="NCBI Taxonomy" id="1903189"/>
    <lineage>
        <taxon>Eukaryota</taxon>
        <taxon>Fungi</taxon>
        <taxon>Dikarya</taxon>
        <taxon>Ascomycota</taxon>
        <taxon>Pezizomycotina</taxon>
        <taxon>Lecanoromycetes</taxon>
        <taxon>OSLEUM clade</taxon>
        <taxon>Lecanoromycetidae</taxon>
        <taxon>Lecanorales</taxon>
        <taxon>Lecanorineae</taxon>
        <taxon>Parmeliaceae</taxon>
        <taxon>Alectoria</taxon>
    </lineage>
</organism>
<sequence>MSQTVTKELPYSGLSPSRYPDNPAALPPQSSFPYTSDPDLTPAPPSHTASADPPSSSRLLHVYHPRMRHQNTQILGPDKTTVLYTMKMNFGFLYVPKPHVTIYKADTGIVVGTFNFLSMSRRIEITIRDNPIGLSRSGRGTSAHEWTSLATTAEGGTMRFRWKMDGFFNGGNMICLDQQNKVCARFESSTWALRKDGKFEVGPFVSGILMDEVVIIGLAILEKRRRQNSDAAMAGGAGGSAAASSGGGC</sequence>
<feature type="region of interest" description="Disordered" evidence="1">
    <location>
        <begin position="1"/>
        <end position="58"/>
    </location>
</feature>
<dbReference type="EMBL" id="CAJPDR010000063">
    <property type="protein sequence ID" value="CAF9913694.1"/>
    <property type="molecule type" value="Genomic_DNA"/>
</dbReference>
<protein>
    <submittedName>
        <fullName evidence="2">Uncharacterized protein</fullName>
    </submittedName>
</protein>
<reference evidence="2" key="1">
    <citation type="submission" date="2021-03" db="EMBL/GenBank/DDBJ databases">
        <authorList>
            <person name="Tagirdzhanova G."/>
        </authorList>
    </citation>
    <scope>NUCLEOTIDE SEQUENCE</scope>
</reference>
<evidence type="ECO:0000313" key="2">
    <source>
        <dbReference type="EMBL" id="CAF9913694.1"/>
    </source>
</evidence>
<evidence type="ECO:0000313" key="3">
    <source>
        <dbReference type="Proteomes" id="UP000664203"/>
    </source>
</evidence>
<dbReference type="OrthoDB" id="4725912at2759"/>